<dbReference type="InterPro" id="IPR024072">
    <property type="entry name" value="DHFR-like_dom_sf"/>
</dbReference>
<sequence>MDQPDTENNLAVTENWQEVLAGHHPDGAPGWIAPLLDSKSWVVAQLGQSLDGRIATESGHSHYINGAPALDHLHRLRALCDGVLVGVGTVLADNPQLTVRRVAGPQPARIILDPSGRMPDDVAALRDDGVRRIVIQKAARTRPAGIEILHLPDGTGRISPEAITQGLAEMGIGRVLVEGGAVTVSRFIEAGALDRLHLLVAPMILGSGRPGLQLPPIDKVDAALRPPTRSYPLGNGEILFDCQMRG</sequence>
<evidence type="ECO:0000259" key="4">
    <source>
        <dbReference type="Pfam" id="PF01872"/>
    </source>
</evidence>
<dbReference type="RefSeq" id="WP_379874053.1">
    <property type="nucleotide sequence ID" value="NZ_JBHUIP010000001.1"/>
</dbReference>
<dbReference type="EMBL" id="JBHUIP010000001">
    <property type="protein sequence ID" value="MFD2261376.1"/>
    <property type="molecule type" value="Genomic_DNA"/>
</dbReference>
<evidence type="ECO:0000313" key="6">
    <source>
        <dbReference type="Proteomes" id="UP001597295"/>
    </source>
</evidence>
<name>A0ABW5DN69_9PROT</name>
<reference evidence="6" key="1">
    <citation type="journal article" date="2019" name="Int. J. Syst. Evol. Microbiol.">
        <title>The Global Catalogue of Microorganisms (GCM) 10K type strain sequencing project: providing services to taxonomists for standard genome sequencing and annotation.</title>
        <authorList>
            <consortium name="The Broad Institute Genomics Platform"/>
            <consortium name="The Broad Institute Genome Sequencing Center for Infectious Disease"/>
            <person name="Wu L."/>
            <person name="Ma J."/>
        </authorList>
    </citation>
    <scope>NUCLEOTIDE SEQUENCE [LARGE SCALE GENOMIC DNA]</scope>
    <source>
        <strain evidence="6">CGMCC 1.19062</strain>
    </source>
</reference>
<evidence type="ECO:0000256" key="2">
    <source>
        <dbReference type="ARBA" id="ARBA00022857"/>
    </source>
</evidence>
<evidence type="ECO:0000256" key="3">
    <source>
        <dbReference type="ARBA" id="ARBA00023002"/>
    </source>
</evidence>
<feature type="domain" description="Bacterial bifunctional deaminase-reductase C-terminal" evidence="4">
    <location>
        <begin position="41"/>
        <end position="219"/>
    </location>
</feature>
<dbReference type="InterPro" id="IPR050765">
    <property type="entry name" value="Riboflavin_Biosynth_HTPR"/>
</dbReference>
<keyword evidence="6" id="KW-1185">Reference proteome</keyword>
<accession>A0ABW5DN69</accession>
<evidence type="ECO:0000256" key="1">
    <source>
        <dbReference type="ARBA" id="ARBA00005104"/>
    </source>
</evidence>
<protein>
    <submittedName>
        <fullName evidence="5">RibD family protein</fullName>
    </submittedName>
</protein>
<comment type="pathway">
    <text evidence="1">Cofactor biosynthesis; riboflavin biosynthesis.</text>
</comment>
<organism evidence="5 6">
    <name type="scientific">Lacibacterium aquatile</name>
    <dbReference type="NCBI Taxonomy" id="1168082"/>
    <lineage>
        <taxon>Bacteria</taxon>
        <taxon>Pseudomonadati</taxon>
        <taxon>Pseudomonadota</taxon>
        <taxon>Alphaproteobacteria</taxon>
        <taxon>Rhodospirillales</taxon>
        <taxon>Rhodospirillaceae</taxon>
    </lineage>
</organism>
<evidence type="ECO:0000313" key="5">
    <source>
        <dbReference type="EMBL" id="MFD2261376.1"/>
    </source>
</evidence>
<keyword evidence="2" id="KW-0521">NADP</keyword>
<keyword evidence="3" id="KW-0560">Oxidoreductase</keyword>
<proteinExistence type="predicted"/>
<dbReference type="Proteomes" id="UP001597295">
    <property type="component" value="Unassembled WGS sequence"/>
</dbReference>
<dbReference type="Gene3D" id="3.40.430.10">
    <property type="entry name" value="Dihydrofolate Reductase, subunit A"/>
    <property type="match status" value="1"/>
</dbReference>
<gene>
    <name evidence="5" type="ORF">ACFSM5_00655</name>
</gene>
<comment type="caution">
    <text evidence="5">The sequence shown here is derived from an EMBL/GenBank/DDBJ whole genome shotgun (WGS) entry which is preliminary data.</text>
</comment>
<dbReference type="Pfam" id="PF01872">
    <property type="entry name" value="RibD_C"/>
    <property type="match status" value="1"/>
</dbReference>
<dbReference type="PANTHER" id="PTHR38011">
    <property type="entry name" value="DIHYDROFOLATE REDUCTASE FAMILY PROTEIN (AFU_ORTHOLOGUE AFUA_8G06820)"/>
    <property type="match status" value="1"/>
</dbReference>
<dbReference type="PANTHER" id="PTHR38011:SF7">
    <property type="entry name" value="2,5-DIAMINO-6-RIBOSYLAMINO-4(3H)-PYRIMIDINONE 5'-PHOSPHATE REDUCTASE"/>
    <property type="match status" value="1"/>
</dbReference>
<dbReference type="SUPFAM" id="SSF53597">
    <property type="entry name" value="Dihydrofolate reductase-like"/>
    <property type="match status" value="1"/>
</dbReference>
<dbReference type="InterPro" id="IPR002734">
    <property type="entry name" value="RibDG_C"/>
</dbReference>